<dbReference type="EMBL" id="GGFK01015012">
    <property type="protein sequence ID" value="MBW48333.1"/>
    <property type="molecule type" value="Transcribed_RNA"/>
</dbReference>
<name>A0A2M4B5J9_9DIPT</name>
<dbReference type="AlphaFoldDB" id="A0A2M4B5J9"/>
<accession>A0A2M4B5J9</accession>
<organism evidence="1">
    <name type="scientific">Anopheles triannulatus</name>
    <dbReference type="NCBI Taxonomy" id="58253"/>
    <lineage>
        <taxon>Eukaryota</taxon>
        <taxon>Metazoa</taxon>
        <taxon>Ecdysozoa</taxon>
        <taxon>Arthropoda</taxon>
        <taxon>Hexapoda</taxon>
        <taxon>Insecta</taxon>
        <taxon>Pterygota</taxon>
        <taxon>Neoptera</taxon>
        <taxon>Endopterygota</taxon>
        <taxon>Diptera</taxon>
        <taxon>Nematocera</taxon>
        <taxon>Culicoidea</taxon>
        <taxon>Culicidae</taxon>
        <taxon>Anophelinae</taxon>
        <taxon>Anopheles</taxon>
    </lineage>
</organism>
<evidence type="ECO:0000313" key="1">
    <source>
        <dbReference type="EMBL" id="MBW48333.1"/>
    </source>
</evidence>
<reference evidence="1" key="1">
    <citation type="submission" date="2018-01" db="EMBL/GenBank/DDBJ databases">
        <title>An insight into the sialome of Amazonian anophelines.</title>
        <authorList>
            <person name="Ribeiro J.M."/>
            <person name="Scarpassa V."/>
            <person name="Calvo E."/>
        </authorList>
    </citation>
    <scope>NUCLEOTIDE SEQUENCE</scope>
    <source>
        <tissue evidence="1">Salivary glands</tissue>
    </source>
</reference>
<proteinExistence type="predicted"/>
<sequence length="80" mass="9228">MCFFYRRFRLSALSSTFLFARTATKRHRKGSLSLLNFEEFSSVSAVPLALSVLLLNFLSAHLSSLRFLLLLYNFSLNYVL</sequence>
<protein>
    <submittedName>
        <fullName evidence="1">Putative secreted protein</fullName>
    </submittedName>
</protein>